<name>A0A4R8G511_9GAMM</name>
<evidence type="ECO:0000313" key="5">
    <source>
        <dbReference type="Proteomes" id="UP000294489"/>
    </source>
</evidence>
<dbReference type="Pfam" id="PF00248">
    <property type="entry name" value="Aldo_ket_red"/>
    <property type="match status" value="1"/>
</dbReference>
<dbReference type="Proteomes" id="UP000294489">
    <property type="component" value="Unassembled WGS sequence"/>
</dbReference>
<dbReference type="InterPro" id="IPR020471">
    <property type="entry name" value="AKR"/>
</dbReference>
<evidence type="ECO:0000259" key="3">
    <source>
        <dbReference type="Pfam" id="PF00248"/>
    </source>
</evidence>
<feature type="region of interest" description="Disordered" evidence="1">
    <location>
        <begin position="29"/>
        <end position="49"/>
    </location>
</feature>
<organism evidence="4 5">
    <name type="scientific">Modicisalibacter xianhensis</name>
    <dbReference type="NCBI Taxonomy" id="442341"/>
    <lineage>
        <taxon>Bacteria</taxon>
        <taxon>Pseudomonadati</taxon>
        <taxon>Pseudomonadota</taxon>
        <taxon>Gammaproteobacteria</taxon>
        <taxon>Oceanospirillales</taxon>
        <taxon>Halomonadaceae</taxon>
        <taxon>Modicisalibacter</taxon>
    </lineage>
</organism>
<sequence length="386" mass="42472">MPNRREFLVGAAAAAAATSASQLLAAQNGPQLSNTNVGGNNQGIISELPENPPLASKLFPPEHKFGVGGTQLGNIFKVTPDEEAENMLEACWENGVRYFDTSPFYGMGLSERRLGHFLKGKPPQEYLLSSKIGRLLKADASVDSQGNWKGDLNFSYHFDYTAAGTRRSIEDSLQRLGVPKIDIVYIHDLTPGMLGKDWREYLETARKGAMPELSRMREEGIIGHWGMGVNNIETCLAAMESADPDVMLQATKYNLMDHEEVLNRLFPKCRENDVSVIVGAPLGAGFLAGVNRWLYSDGIPDGYWEKRDRIAQIAHQHGIDLRTAALQFTAAPDIVAATIPGARNAQQARENRTSMNVRIPAEFWQQLKQEGLIAQDAPTPGKPREG</sequence>
<evidence type="ECO:0000256" key="2">
    <source>
        <dbReference type="SAM" id="SignalP"/>
    </source>
</evidence>
<dbReference type="InterPro" id="IPR006311">
    <property type="entry name" value="TAT_signal"/>
</dbReference>
<dbReference type="InterPro" id="IPR036812">
    <property type="entry name" value="NAD(P)_OxRdtase_dom_sf"/>
</dbReference>
<accession>A0A4R8G511</accession>
<dbReference type="CDD" id="cd19152">
    <property type="entry name" value="AKR_AKR15A"/>
    <property type="match status" value="1"/>
</dbReference>
<dbReference type="PANTHER" id="PTHR42686:SF1">
    <property type="entry name" value="GH17980P-RELATED"/>
    <property type="match status" value="1"/>
</dbReference>
<dbReference type="EMBL" id="SOEC01000003">
    <property type="protein sequence ID" value="TDX31729.1"/>
    <property type="molecule type" value="Genomic_DNA"/>
</dbReference>
<dbReference type="PROSITE" id="PS51318">
    <property type="entry name" value="TAT"/>
    <property type="match status" value="1"/>
</dbReference>
<gene>
    <name evidence="4" type="ORF">DFO67_103328</name>
</gene>
<protein>
    <submittedName>
        <fullName evidence="4">D-threo-aldose 1-dehydrogenase</fullName>
    </submittedName>
</protein>
<dbReference type="Gene3D" id="3.20.20.100">
    <property type="entry name" value="NADP-dependent oxidoreductase domain"/>
    <property type="match status" value="1"/>
</dbReference>
<dbReference type="InterPro" id="IPR023210">
    <property type="entry name" value="NADP_OxRdtase_dom"/>
</dbReference>
<evidence type="ECO:0000256" key="1">
    <source>
        <dbReference type="SAM" id="MobiDB-lite"/>
    </source>
</evidence>
<proteinExistence type="predicted"/>
<dbReference type="OrthoDB" id="9804790at2"/>
<dbReference type="GO" id="GO:0016491">
    <property type="term" value="F:oxidoreductase activity"/>
    <property type="evidence" value="ECO:0007669"/>
    <property type="project" value="InterPro"/>
</dbReference>
<dbReference type="AlphaFoldDB" id="A0A4R8G511"/>
<feature type="domain" description="NADP-dependent oxidoreductase" evidence="3">
    <location>
        <begin position="66"/>
        <end position="369"/>
    </location>
</feature>
<feature type="chain" id="PRO_5021004295" evidence="2">
    <location>
        <begin position="26"/>
        <end position="386"/>
    </location>
</feature>
<reference evidence="4 5" key="1">
    <citation type="submission" date="2019-03" db="EMBL/GenBank/DDBJ databases">
        <title>Freshwater and sediment microbial communities from various areas in North America, analyzing microbe dynamics in response to fracking.</title>
        <authorList>
            <person name="Lamendella R."/>
        </authorList>
    </citation>
    <scope>NUCLEOTIDE SEQUENCE [LARGE SCALE GENOMIC DNA]</scope>
    <source>
        <strain evidence="4 5">6_TX</strain>
    </source>
</reference>
<dbReference type="RefSeq" id="WP_134016628.1">
    <property type="nucleotide sequence ID" value="NZ_SOEC01000003.1"/>
</dbReference>
<keyword evidence="2" id="KW-0732">Signal</keyword>
<dbReference type="GO" id="GO:0005829">
    <property type="term" value="C:cytosol"/>
    <property type="evidence" value="ECO:0007669"/>
    <property type="project" value="TreeGrafter"/>
</dbReference>
<comment type="caution">
    <text evidence="4">The sequence shown here is derived from an EMBL/GenBank/DDBJ whole genome shotgun (WGS) entry which is preliminary data.</text>
</comment>
<feature type="compositionally biased region" description="Polar residues" evidence="1">
    <location>
        <begin position="29"/>
        <end position="44"/>
    </location>
</feature>
<evidence type="ECO:0000313" key="4">
    <source>
        <dbReference type="EMBL" id="TDX31729.1"/>
    </source>
</evidence>
<feature type="signal peptide" evidence="2">
    <location>
        <begin position="1"/>
        <end position="25"/>
    </location>
</feature>
<dbReference type="SUPFAM" id="SSF51430">
    <property type="entry name" value="NAD(P)-linked oxidoreductase"/>
    <property type="match status" value="1"/>
</dbReference>
<dbReference type="PANTHER" id="PTHR42686">
    <property type="entry name" value="GH17980P-RELATED"/>
    <property type="match status" value="1"/>
</dbReference>